<dbReference type="InterPro" id="IPR036045">
    <property type="entry name" value="Sec1-like_sf"/>
</dbReference>
<dbReference type="HOGENOM" id="CLU_786036_0_0_1"/>
<dbReference type="EMBL" id="DS985243">
    <property type="protein sequence ID" value="EDV26265.1"/>
    <property type="molecule type" value="Genomic_DNA"/>
</dbReference>
<dbReference type="eggNOG" id="ENOG502S70M">
    <property type="taxonomic scope" value="Eukaryota"/>
</dbReference>
<dbReference type="SUPFAM" id="SSF56815">
    <property type="entry name" value="Sec1/munc18-like (SM) proteins"/>
    <property type="match status" value="1"/>
</dbReference>
<sequence>MPFPVIVQEQNQCKDYIQKSKEEVEQKENLASQDICNYIEGFDQLVESHNQLKTIVKEAHETYQQLKEQEDQESLDFTQTCIVQEKEQLRLQLMELNKQCAETQNKNKITEEEIVQLKKQLQDFTEDEKQTSRNLHQLDKVAVSAEQNLGMASQSDQWLHQIYTSASDCNRVDSVWKDGSHYYYTIYDETQDQPNLNLTLAISYINYDTQSTITKMKITGAQVDIQDLPIDDLVEEAVERNDLIMLVSDVKRRYCTRLTFLKELKDLRSRFPVDYISSKQLLRVIIGASSNMICNFLVPCTYPAVGRISMTTMEGHTNPEIFYQANDICGTLTDWIAFLEQQVTHQNIYVIIK</sequence>
<evidence type="ECO:0000256" key="1">
    <source>
        <dbReference type="SAM" id="Coils"/>
    </source>
</evidence>
<gene>
    <name evidence="2" type="ORF">TRIADDRAFT_54081</name>
</gene>
<reference evidence="2 3" key="1">
    <citation type="journal article" date="2008" name="Nature">
        <title>The Trichoplax genome and the nature of placozoans.</title>
        <authorList>
            <person name="Srivastava M."/>
            <person name="Begovic E."/>
            <person name="Chapman J."/>
            <person name="Putnam N.H."/>
            <person name="Hellsten U."/>
            <person name="Kawashima T."/>
            <person name="Kuo A."/>
            <person name="Mitros T."/>
            <person name="Salamov A."/>
            <person name="Carpenter M.L."/>
            <person name="Signorovitch A.Y."/>
            <person name="Moreno M.A."/>
            <person name="Kamm K."/>
            <person name="Grimwood J."/>
            <person name="Schmutz J."/>
            <person name="Shapiro H."/>
            <person name="Grigoriev I.V."/>
            <person name="Buss L.W."/>
            <person name="Schierwater B."/>
            <person name="Dellaporta S.L."/>
            <person name="Rokhsar D.S."/>
        </authorList>
    </citation>
    <scope>NUCLEOTIDE SEQUENCE [LARGE SCALE GENOMIC DNA]</scope>
    <source>
        <strain evidence="2 3">Grell-BS-1999</strain>
    </source>
</reference>
<accession>B3RR21</accession>
<dbReference type="KEGG" id="tad:TRIADDRAFT_54081"/>
<dbReference type="CTD" id="6751476"/>
<dbReference type="GeneID" id="6751476"/>
<evidence type="ECO:0000313" key="3">
    <source>
        <dbReference type="Proteomes" id="UP000009022"/>
    </source>
</evidence>
<keyword evidence="1" id="KW-0175">Coiled coil</keyword>
<dbReference type="OrthoDB" id="9893446at2759"/>
<feature type="coiled-coil region" evidence="1">
    <location>
        <begin position="49"/>
        <end position="134"/>
    </location>
</feature>
<dbReference type="AlphaFoldDB" id="B3RR21"/>
<dbReference type="RefSeq" id="XP_002110261.1">
    <property type="nucleotide sequence ID" value="XM_002110225.1"/>
</dbReference>
<evidence type="ECO:0000313" key="2">
    <source>
        <dbReference type="EMBL" id="EDV26265.1"/>
    </source>
</evidence>
<organism evidence="2 3">
    <name type="scientific">Trichoplax adhaerens</name>
    <name type="common">Trichoplax reptans</name>
    <dbReference type="NCBI Taxonomy" id="10228"/>
    <lineage>
        <taxon>Eukaryota</taxon>
        <taxon>Metazoa</taxon>
        <taxon>Placozoa</taxon>
        <taxon>Uniplacotomia</taxon>
        <taxon>Trichoplacea</taxon>
        <taxon>Trichoplacidae</taxon>
        <taxon>Trichoplax</taxon>
    </lineage>
</organism>
<dbReference type="InParanoid" id="B3RR21"/>
<name>B3RR21_TRIAD</name>
<keyword evidence="3" id="KW-1185">Reference proteome</keyword>
<dbReference type="Proteomes" id="UP000009022">
    <property type="component" value="Unassembled WGS sequence"/>
</dbReference>
<dbReference type="STRING" id="10228.B3RR21"/>
<proteinExistence type="predicted"/>
<protein>
    <submittedName>
        <fullName evidence="2">Uncharacterized protein</fullName>
    </submittedName>
</protein>